<dbReference type="Gene3D" id="1.10.12.10">
    <property type="entry name" value="Lyase 2-enoyl-coa Hydratase, Chain A, domain 2"/>
    <property type="match status" value="1"/>
</dbReference>
<gene>
    <name evidence="3" type="ORF">EDD57_10775</name>
</gene>
<dbReference type="AlphaFoldDB" id="A0A4R2SAT2"/>
<dbReference type="PANTHER" id="PTHR11941:SF54">
    <property type="entry name" value="ENOYL-COA HYDRATASE, MITOCHONDRIAL"/>
    <property type="match status" value="1"/>
</dbReference>
<dbReference type="InterPro" id="IPR029045">
    <property type="entry name" value="ClpP/crotonase-like_dom_sf"/>
</dbReference>
<dbReference type="Proteomes" id="UP000294746">
    <property type="component" value="Unassembled WGS sequence"/>
</dbReference>
<dbReference type="FunFam" id="1.10.12.10:FF:000001">
    <property type="entry name" value="Probable enoyl-CoA hydratase, mitochondrial"/>
    <property type="match status" value="1"/>
</dbReference>
<accession>A0A4R2SAT2</accession>
<evidence type="ECO:0000256" key="2">
    <source>
        <dbReference type="ARBA" id="ARBA00023239"/>
    </source>
</evidence>
<dbReference type="FunFam" id="3.90.226.10:FF:000009">
    <property type="entry name" value="Carnitinyl-CoA dehydratase"/>
    <property type="match status" value="1"/>
</dbReference>
<comment type="caution">
    <text evidence="3">The sequence shown here is derived from an EMBL/GenBank/DDBJ whole genome shotgun (WGS) entry which is preliminary data.</text>
</comment>
<protein>
    <submittedName>
        <fullName evidence="3">Enoyl-CoA hydratase</fullName>
    </submittedName>
</protein>
<reference evidence="3 4" key="1">
    <citation type="submission" date="2019-03" db="EMBL/GenBank/DDBJ databases">
        <title>Genomic Encyclopedia of Type Strains, Phase IV (KMG-IV): sequencing the most valuable type-strain genomes for metagenomic binning, comparative biology and taxonomic classification.</title>
        <authorList>
            <person name="Goeker M."/>
        </authorList>
    </citation>
    <scope>NUCLEOTIDE SEQUENCE [LARGE SCALE GENOMIC DNA]</scope>
    <source>
        <strain evidence="3 4">DSM 46831</strain>
    </source>
</reference>
<keyword evidence="4" id="KW-1185">Reference proteome</keyword>
<dbReference type="GO" id="GO:0016836">
    <property type="term" value="F:hydro-lyase activity"/>
    <property type="evidence" value="ECO:0007669"/>
    <property type="project" value="UniProtKB-ARBA"/>
</dbReference>
<dbReference type="Pfam" id="PF00378">
    <property type="entry name" value="ECH_1"/>
    <property type="match status" value="1"/>
</dbReference>
<organism evidence="3 4">
    <name type="scientific">Baia soyae</name>
    <dbReference type="NCBI Taxonomy" id="1544746"/>
    <lineage>
        <taxon>Bacteria</taxon>
        <taxon>Bacillati</taxon>
        <taxon>Bacillota</taxon>
        <taxon>Bacilli</taxon>
        <taxon>Bacillales</taxon>
        <taxon>Thermoactinomycetaceae</taxon>
        <taxon>Baia</taxon>
    </lineage>
</organism>
<dbReference type="Gene3D" id="3.90.226.10">
    <property type="entry name" value="2-enoyl-CoA Hydratase, Chain A, domain 1"/>
    <property type="match status" value="1"/>
</dbReference>
<dbReference type="InterPro" id="IPR001753">
    <property type="entry name" value="Enoyl-CoA_hydra/iso"/>
</dbReference>
<keyword evidence="2" id="KW-0456">Lyase</keyword>
<dbReference type="PANTHER" id="PTHR11941">
    <property type="entry name" value="ENOYL-COA HYDRATASE-RELATED"/>
    <property type="match status" value="1"/>
</dbReference>
<dbReference type="GO" id="GO:0006635">
    <property type="term" value="P:fatty acid beta-oxidation"/>
    <property type="evidence" value="ECO:0007669"/>
    <property type="project" value="TreeGrafter"/>
</dbReference>
<evidence type="ECO:0000313" key="3">
    <source>
        <dbReference type="EMBL" id="TCP69637.1"/>
    </source>
</evidence>
<evidence type="ECO:0000313" key="4">
    <source>
        <dbReference type="Proteomes" id="UP000294746"/>
    </source>
</evidence>
<evidence type="ECO:0000256" key="1">
    <source>
        <dbReference type="ARBA" id="ARBA00005254"/>
    </source>
</evidence>
<name>A0A4R2SAT2_9BACL</name>
<comment type="similarity">
    <text evidence="1">Belongs to the enoyl-CoA hydratase/isomerase family.</text>
</comment>
<dbReference type="InterPro" id="IPR014748">
    <property type="entry name" value="Enoyl-CoA_hydra_C"/>
</dbReference>
<dbReference type="EMBL" id="SLXV01000007">
    <property type="protein sequence ID" value="TCP69637.1"/>
    <property type="molecule type" value="Genomic_DNA"/>
</dbReference>
<sequence length="263" mass="28966">MMETYKHLLVEQSDGVVMVTLNRPKVLNALNVELLEELDQIVTWIQQEESVRAVIITGAGEKAFVAGADITELRQIETSIEAEQKALRGQAIFQKIEDLTKPVIMAINGFALGGGCELAMCGDMILASDQASFGQPEINLGVIPGYGGTQRLARAIGRNHAKYLCMTGERISAQEAYQLGLVQKVVPADQLMDEAKRLAGQLSKQAPLALHFIKKAIHNGVEVDLKNGLRMEASYFGLTFHSQDRMEGMDAFIEKRRPHFKGN</sequence>
<dbReference type="SUPFAM" id="SSF52096">
    <property type="entry name" value="ClpP/crotonase"/>
    <property type="match status" value="1"/>
</dbReference>
<proteinExistence type="inferred from homology"/>
<dbReference type="CDD" id="cd06558">
    <property type="entry name" value="crotonase-like"/>
    <property type="match status" value="1"/>
</dbReference>